<dbReference type="PANTHER" id="PTHR36746:SF3">
    <property type="entry name" value="DUF4005 DOMAIN-CONTAINING PROTEIN"/>
    <property type="match status" value="1"/>
</dbReference>
<proteinExistence type="predicted"/>
<comment type="caution">
    <text evidence="2">The sequence shown here is derived from an EMBL/GenBank/DDBJ whole genome shotgun (WGS) entry which is preliminary data.</text>
</comment>
<keyword evidence="3" id="KW-1185">Reference proteome</keyword>
<dbReference type="EMBL" id="JBJKTR010000006">
    <property type="protein sequence ID" value="KAL3364981.1"/>
    <property type="molecule type" value="Genomic_DNA"/>
</dbReference>
<evidence type="ECO:0000256" key="1">
    <source>
        <dbReference type="SAM" id="MobiDB-lite"/>
    </source>
</evidence>
<reference evidence="2 3" key="1">
    <citation type="submission" date="2024-05" db="EMBL/GenBank/DDBJ databases">
        <title>De novo assembly of an allotetraploid wild potato.</title>
        <authorList>
            <person name="Hosaka A.J."/>
        </authorList>
    </citation>
    <scope>NUCLEOTIDE SEQUENCE [LARGE SCALE GENOMIC DNA]</scope>
    <source>
        <tissue evidence="2">Young leaves</tissue>
    </source>
</reference>
<evidence type="ECO:0000313" key="3">
    <source>
        <dbReference type="Proteomes" id="UP001627284"/>
    </source>
</evidence>
<dbReference type="PANTHER" id="PTHR36746">
    <property type="entry name" value="BNAC04G51760D PROTEIN"/>
    <property type="match status" value="1"/>
</dbReference>
<sequence length="162" mass="18773">SNPSSFFSTIYSQITSNICLVFLEISRIKMAKINKDSQYKKIFKLDNRKKQTQSSDEIKGKSKSNMVLIEYNHAPGKVHQKQEIKDSKSSDKNHNDKYFSGYINRVKNKMRTATSNFDMIDDGGSRKPTIRRDSFNDTISHYINRAKLKIRTTTIVSRSDHK</sequence>
<dbReference type="AlphaFoldDB" id="A0ABD2U9M6"/>
<gene>
    <name evidence="2" type="ORF">AABB24_010237</name>
</gene>
<feature type="compositionally biased region" description="Basic and acidic residues" evidence="1">
    <location>
        <begin position="80"/>
        <end position="97"/>
    </location>
</feature>
<name>A0ABD2U9M6_9SOLN</name>
<organism evidence="2 3">
    <name type="scientific">Solanum stoloniferum</name>
    <dbReference type="NCBI Taxonomy" id="62892"/>
    <lineage>
        <taxon>Eukaryota</taxon>
        <taxon>Viridiplantae</taxon>
        <taxon>Streptophyta</taxon>
        <taxon>Embryophyta</taxon>
        <taxon>Tracheophyta</taxon>
        <taxon>Spermatophyta</taxon>
        <taxon>Magnoliopsida</taxon>
        <taxon>eudicotyledons</taxon>
        <taxon>Gunneridae</taxon>
        <taxon>Pentapetalae</taxon>
        <taxon>asterids</taxon>
        <taxon>lamiids</taxon>
        <taxon>Solanales</taxon>
        <taxon>Solanaceae</taxon>
        <taxon>Solanoideae</taxon>
        <taxon>Solaneae</taxon>
        <taxon>Solanum</taxon>
    </lineage>
</organism>
<protein>
    <submittedName>
        <fullName evidence="2">Uncharacterized protein</fullName>
    </submittedName>
</protein>
<evidence type="ECO:0000313" key="2">
    <source>
        <dbReference type="EMBL" id="KAL3364981.1"/>
    </source>
</evidence>
<accession>A0ABD2U9M6</accession>
<feature type="region of interest" description="Disordered" evidence="1">
    <location>
        <begin position="76"/>
        <end position="98"/>
    </location>
</feature>
<feature type="non-terminal residue" evidence="2">
    <location>
        <position position="1"/>
    </location>
</feature>
<dbReference type="Proteomes" id="UP001627284">
    <property type="component" value="Unassembled WGS sequence"/>
</dbReference>